<feature type="transmembrane region" description="Helical" evidence="9">
    <location>
        <begin position="218"/>
        <end position="237"/>
    </location>
</feature>
<feature type="transmembrane region" description="Helical" evidence="9">
    <location>
        <begin position="257"/>
        <end position="280"/>
    </location>
</feature>
<dbReference type="InterPro" id="IPR051050">
    <property type="entry name" value="Lipid_II_flippase_MurJ/MviN"/>
</dbReference>
<feature type="transmembrane region" description="Helical" evidence="9">
    <location>
        <begin position="557"/>
        <end position="576"/>
    </location>
</feature>
<feature type="transmembrane region" description="Helical" evidence="9">
    <location>
        <begin position="106"/>
        <end position="125"/>
    </location>
</feature>
<feature type="region of interest" description="Disordered" evidence="8">
    <location>
        <begin position="1"/>
        <end position="62"/>
    </location>
</feature>
<evidence type="ECO:0000256" key="2">
    <source>
        <dbReference type="ARBA" id="ARBA00022475"/>
    </source>
</evidence>
<keyword evidence="11" id="KW-1185">Reference proteome</keyword>
<dbReference type="PANTHER" id="PTHR47019">
    <property type="entry name" value="LIPID II FLIPPASE MURJ"/>
    <property type="match status" value="1"/>
</dbReference>
<dbReference type="NCBIfam" id="TIGR01695">
    <property type="entry name" value="murJ_mviN"/>
    <property type="match status" value="1"/>
</dbReference>
<dbReference type="GO" id="GO:0008360">
    <property type="term" value="P:regulation of cell shape"/>
    <property type="evidence" value="ECO:0007669"/>
    <property type="project" value="UniProtKB-KW"/>
</dbReference>
<proteinExistence type="predicted"/>
<evidence type="ECO:0008006" key="12">
    <source>
        <dbReference type="Google" id="ProtNLM"/>
    </source>
</evidence>
<comment type="caution">
    <text evidence="10">The sequence shown here is derived from an EMBL/GenBank/DDBJ whole genome shotgun (WGS) entry which is preliminary data.</text>
</comment>
<dbReference type="Pfam" id="PF03023">
    <property type="entry name" value="MurJ"/>
    <property type="match status" value="1"/>
</dbReference>
<evidence type="ECO:0000256" key="1">
    <source>
        <dbReference type="ARBA" id="ARBA00004651"/>
    </source>
</evidence>
<feature type="transmembrane region" description="Helical" evidence="9">
    <location>
        <begin position="486"/>
        <end position="508"/>
    </location>
</feature>
<gene>
    <name evidence="10" type="ORF">San01_02240</name>
</gene>
<keyword evidence="6 9" id="KW-1133">Transmembrane helix</keyword>
<evidence type="ECO:0000256" key="8">
    <source>
        <dbReference type="SAM" id="MobiDB-lite"/>
    </source>
</evidence>
<evidence type="ECO:0000256" key="5">
    <source>
        <dbReference type="ARBA" id="ARBA00022984"/>
    </source>
</evidence>
<protein>
    <recommendedName>
        <fullName evidence="12">Lipid II flippase MurJ</fullName>
    </recommendedName>
</protein>
<name>A0A5J4L011_9ACTN</name>
<dbReference type="InterPro" id="IPR004268">
    <property type="entry name" value="MurJ"/>
</dbReference>
<dbReference type="GO" id="GO:0005886">
    <property type="term" value="C:plasma membrane"/>
    <property type="evidence" value="ECO:0007669"/>
    <property type="project" value="UniProtKB-SubCell"/>
</dbReference>
<keyword evidence="3 9" id="KW-0812">Transmembrane</keyword>
<evidence type="ECO:0000256" key="3">
    <source>
        <dbReference type="ARBA" id="ARBA00022692"/>
    </source>
</evidence>
<dbReference type="GO" id="GO:0009252">
    <property type="term" value="P:peptidoglycan biosynthetic process"/>
    <property type="evidence" value="ECO:0007669"/>
    <property type="project" value="UniProtKB-KW"/>
</dbReference>
<dbReference type="AlphaFoldDB" id="A0A5J4L011"/>
<evidence type="ECO:0000313" key="11">
    <source>
        <dbReference type="Proteomes" id="UP000325598"/>
    </source>
</evidence>
<dbReference type="PANTHER" id="PTHR47019:SF1">
    <property type="entry name" value="LIPID II FLIPPASE MURJ"/>
    <property type="match status" value="1"/>
</dbReference>
<feature type="transmembrane region" description="Helical" evidence="9">
    <location>
        <begin position="344"/>
        <end position="364"/>
    </location>
</feature>
<evidence type="ECO:0000256" key="7">
    <source>
        <dbReference type="ARBA" id="ARBA00023136"/>
    </source>
</evidence>
<dbReference type="GO" id="GO:0015648">
    <property type="term" value="F:lipid-linked peptidoglycan transporter activity"/>
    <property type="evidence" value="ECO:0007669"/>
    <property type="project" value="TreeGrafter"/>
</dbReference>
<feature type="transmembrane region" description="Helical" evidence="9">
    <location>
        <begin position="146"/>
        <end position="165"/>
    </location>
</feature>
<evidence type="ECO:0000313" key="10">
    <source>
        <dbReference type="EMBL" id="GES27737.1"/>
    </source>
</evidence>
<dbReference type="RefSeq" id="WP_086721661.1">
    <property type="nucleotide sequence ID" value="NZ_BLAG01000004.1"/>
</dbReference>
<feature type="transmembrane region" description="Helical" evidence="9">
    <location>
        <begin position="385"/>
        <end position="405"/>
    </location>
</feature>
<sequence>MLEGTPHTSHDTLPLRLPDRWADDDSADDGPAPGGEGEADGRTSRPGRRRHAARRRDGGSGGVQRSSLLMALGTVVSRATGVIRQVLQAAALGTGLLATTYNTANAVPMSIYTLLIGGALNSVLVPQLVRARAEHADGGRAYEQRLVTLVLSVLAVGTVLSVWAAPQIVAVYTPDTPEHHAAFELTVVFARFLLPQIFFYGLFFILGQILNARSKFGAMMWTPVLNNVVLISMFGLYLGLLAGPDRIEDITPGQIDLLGIVTTAGIAVQGLALIPFVRAAGFRFRPRFDWRGTGLRKSVAAARWTLLFVLANLAAMVVVTHLATAADQQLPTAGVGYTSYSYTQIIWTLPQSIVTVSLVTALLPRMSRAVAENRLDELRGDLSRALRVSGVVIVPAAFFFLALGPQTAQLLFAHGTVDVASAAPAGHMLQAFGLGLIPYSAQYLLLRGFYAFEDTRTPFWTAVAIAAVNIALATACHLLLPARWAVTGMAAAYGVAYGIGLVVTALLLRRRLSGRLDGRRLCRTYGKLAAAAALAAAAGWLVARACSGVPVPAGWTPVLGLAAGALSMALIFLVVARALRTGELRSLPGLR</sequence>
<feature type="transmembrane region" description="Helical" evidence="9">
    <location>
        <begin position="425"/>
        <end position="446"/>
    </location>
</feature>
<feature type="transmembrane region" description="Helical" evidence="9">
    <location>
        <begin position="458"/>
        <end position="480"/>
    </location>
</feature>
<evidence type="ECO:0000256" key="6">
    <source>
        <dbReference type="ARBA" id="ARBA00022989"/>
    </source>
</evidence>
<keyword evidence="7 9" id="KW-0472">Membrane</keyword>
<keyword evidence="2" id="KW-1003">Cell membrane</keyword>
<comment type="subcellular location">
    <subcellularLocation>
        <location evidence="1">Cell membrane</location>
        <topology evidence="1">Multi-pass membrane protein</topology>
    </subcellularLocation>
</comment>
<feature type="transmembrane region" description="Helical" evidence="9">
    <location>
        <begin position="301"/>
        <end position="324"/>
    </location>
</feature>
<dbReference type="PRINTS" id="PR01806">
    <property type="entry name" value="VIRFACTRMVIN"/>
</dbReference>
<reference evidence="10 11" key="1">
    <citation type="submission" date="2019-10" db="EMBL/GenBank/DDBJ databases">
        <title>Whole genome shotgun sequence of Streptomyces angustmyceticus NBRC 3934.</title>
        <authorList>
            <person name="Hosoyama A."/>
            <person name="Ichikawa N."/>
            <person name="Kimura A."/>
            <person name="Kitahashi Y."/>
            <person name="Komaki H."/>
            <person name="Uohara A."/>
        </authorList>
    </citation>
    <scope>NUCLEOTIDE SEQUENCE [LARGE SCALE GENOMIC DNA]</scope>
    <source>
        <strain evidence="10 11">NBRC 3934</strain>
    </source>
</reference>
<dbReference type="Proteomes" id="UP000325598">
    <property type="component" value="Unassembled WGS sequence"/>
</dbReference>
<feature type="compositionally biased region" description="Basic residues" evidence="8">
    <location>
        <begin position="45"/>
        <end position="54"/>
    </location>
</feature>
<accession>A0A5J4L011</accession>
<dbReference type="CDD" id="cd13123">
    <property type="entry name" value="MATE_MurJ_like"/>
    <property type="match status" value="1"/>
</dbReference>
<keyword evidence="5" id="KW-0573">Peptidoglycan synthesis</keyword>
<dbReference type="OrthoDB" id="9786339at2"/>
<evidence type="ECO:0000256" key="9">
    <source>
        <dbReference type="SAM" id="Phobius"/>
    </source>
</evidence>
<dbReference type="EMBL" id="BLAG01000004">
    <property type="protein sequence ID" value="GES27737.1"/>
    <property type="molecule type" value="Genomic_DNA"/>
</dbReference>
<dbReference type="GO" id="GO:0034204">
    <property type="term" value="P:lipid translocation"/>
    <property type="evidence" value="ECO:0007669"/>
    <property type="project" value="TreeGrafter"/>
</dbReference>
<dbReference type="GeneID" id="96749858"/>
<feature type="transmembrane region" description="Helical" evidence="9">
    <location>
        <begin position="185"/>
        <end position="206"/>
    </location>
</feature>
<evidence type="ECO:0000256" key="4">
    <source>
        <dbReference type="ARBA" id="ARBA00022960"/>
    </source>
</evidence>
<organism evidence="10 11">
    <name type="scientific">Streptomyces angustmyceticus</name>
    <dbReference type="NCBI Taxonomy" id="285578"/>
    <lineage>
        <taxon>Bacteria</taxon>
        <taxon>Bacillati</taxon>
        <taxon>Actinomycetota</taxon>
        <taxon>Actinomycetes</taxon>
        <taxon>Kitasatosporales</taxon>
        <taxon>Streptomycetaceae</taxon>
        <taxon>Streptomyces</taxon>
    </lineage>
</organism>
<keyword evidence="4" id="KW-0133">Cell shape</keyword>
<feature type="transmembrane region" description="Helical" evidence="9">
    <location>
        <begin position="528"/>
        <end position="551"/>
    </location>
</feature>